<dbReference type="EMBL" id="JACHIG010000009">
    <property type="protein sequence ID" value="MBB5034257.1"/>
    <property type="molecule type" value="Genomic_DNA"/>
</dbReference>
<feature type="chain" id="PRO_5031280074" evidence="2">
    <location>
        <begin position="35"/>
        <end position="234"/>
    </location>
</feature>
<feature type="region of interest" description="Disordered" evidence="1">
    <location>
        <begin position="213"/>
        <end position="234"/>
    </location>
</feature>
<accession>A0A7W7YDY9</accession>
<gene>
    <name evidence="3" type="ORF">HNQ65_003851</name>
</gene>
<evidence type="ECO:0000313" key="4">
    <source>
        <dbReference type="Proteomes" id="UP000590740"/>
    </source>
</evidence>
<sequence>MKASRCTSPGMARMTALLAAATLLSQCSMPPEQAWRYIQTNGLLSYMQAPRQPSPPFRVGTAGYQHYALSPQRRYTPSVAWNSPLPSRSRYQASNSYLSQPSSSSRYVPRPRSSAPATESAPKVKIPVQEPSPSPQVASTPAPQHQTAPKTNTPSAPASINTDNVPYGSPVPGRMNMVNSPYAGKTQLVDVSGMSAGQTVKCPYTGKLFKVPPTQQAAAQTESSLEAKSGDKKP</sequence>
<evidence type="ECO:0000256" key="1">
    <source>
        <dbReference type="SAM" id="MobiDB-lite"/>
    </source>
</evidence>
<name>A0A7W7YDY9_9BACT</name>
<feature type="signal peptide" evidence="2">
    <location>
        <begin position="1"/>
        <end position="34"/>
    </location>
</feature>
<proteinExistence type="predicted"/>
<feature type="compositionally biased region" description="Polar residues" evidence="1">
    <location>
        <begin position="213"/>
        <end position="226"/>
    </location>
</feature>
<dbReference type="Proteomes" id="UP000590740">
    <property type="component" value="Unassembled WGS sequence"/>
</dbReference>
<feature type="region of interest" description="Disordered" evidence="1">
    <location>
        <begin position="92"/>
        <end position="171"/>
    </location>
</feature>
<dbReference type="RefSeq" id="WP_184341891.1">
    <property type="nucleotide sequence ID" value="NZ_JACHIG010000009.1"/>
</dbReference>
<reference evidence="3 4" key="1">
    <citation type="submission" date="2020-08" db="EMBL/GenBank/DDBJ databases">
        <title>Genomic Encyclopedia of Type Strains, Phase IV (KMG-IV): sequencing the most valuable type-strain genomes for metagenomic binning, comparative biology and taxonomic classification.</title>
        <authorList>
            <person name="Goeker M."/>
        </authorList>
    </citation>
    <scope>NUCLEOTIDE SEQUENCE [LARGE SCALE GENOMIC DNA]</scope>
    <source>
        <strain evidence="3 4">DSM 12252</strain>
    </source>
</reference>
<keyword evidence="2" id="KW-0732">Signal</keyword>
<dbReference type="AlphaFoldDB" id="A0A7W7YDY9"/>
<feature type="compositionally biased region" description="Polar residues" evidence="1">
    <location>
        <begin position="135"/>
        <end position="164"/>
    </location>
</feature>
<keyword evidence="4" id="KW-1185">Reference proteome</keyword>
<feature type="compositionally biased region" description="Low complexity" evidence="1">
    <location>
        <begin position="93"/>
        <end position="117"/>
    </location>
</feature>
<protein>
    <submittedName>
        <fullName evidence="3">Biotin carboxyl carrier protein</fullName>
    </submittedName>
</protein>
<evidence type="ECO:0000256" key="2">
    <source>
        <dbReference type="SAM" id="SignalP"/>
    </source>
</evidence>
<organism evidence="3 4">
    <name type="scientific">Prosthecobacter vanneervenii</name>
    <dbReference type="NCBI Taxonomy" id="48466"/>
    <lineage>
        <taxon>Bacteria</taxon>
        <taxon>Pseudomonadati</taxon>
        <taxon>Verrucomicrobiota</taxon>
        <taxon>Verrucomicrobiia</taxon>
        <taxon>Verrucomicrobiales</taxon>
        <taxon>Verrucomicrobiaceae</taxon>
        <taxon>Prosthecobacter</taxon>
    </lineage>
</organism>
<evidence type="ECO:0000313" key="3">
    <source>
        <dbReference type="EMBL" id="MBB5034257.1"/>
    </source>
</evidence>
<comment type="caution">
    <text evidence="3">The sequence shown here is derived from an EMBL/GenBank/DDBJ whole genome shotgun (WGS) entry which is preliminary data.</text>
</comment>